<reference evidence="1" key="1">
    <citation type="submission" date="2020-08" db="EMBL/GenBank/DDBJ databases">
        <title>Genome sequencing and assembly of the red palm weevil Rhynchophorus ferrugineus.</title>
        <authorList>
            <person name="Dias G.B."/>
            <person name="Bergman C.M."/>
            <person name="Manee M."/>
        </authorList>
    </citation>
    <scope>NUCLEOTIDE SEQUENCE</scope>
    <source>
        <strain evidence="1">AA-2017</strain>
        <tissue evidence="1">Whole larva</tissue>
    </source>
</reference>
<dbReference type="EMBL" id="JAACXV010000061">
    <property type="protein sequence ID" value="KAF7285112.1"/>
    <property type="molecule type" value="Genomic_DNA"/>
</dbReference>
<sequence length="112" mass="12279">MLKSFVHKAPPSAAIELVPSILQSTYANGEFYRMLTSVYGYSAVPRNNRLLNCCNKFGIKAASVVEQNQIYRLSCAGKGRPVNTVHDPGFDLTPPSTRNLGHLINFLHSSIG</sequence>
<proteinExistence type="predicted"/>
<keyword evidence="2" id="KW-1185">Reference proteome</keyword>
<gene>
    <name evidence="1" type="ORF">GWI33_011963</name>
</gene>
<evidence type="ECO:0000313" key="1">
    <source>
        <dbReference type="EMBL" id="KAF7285112.1"/>
    </source>
</evidence>
<accession>A0A834IU68</accession>
<dbReference type="AlphaFoldDB" id="A0A834IU68"/>
<dbReference type="Proteomes" id="UP000625711">
    <property type="component" value="Unassembled WGS sequence"/>
</dbReference>
<organism evidence="1 2">
    <name type="scientific">Rhynchophorus ferrugineus</name>
    <name type="common">Red palm weevil</name>
    <name type="synonym">Curculio ferrugineus</name>
    <dbReference type="NCBI Taxonomy" id="354439"/>
    <lineage>
        <taxon>Eukaryota</taxon>
        <taxon>Metazoa</taxon>
        <taxon>Ecdysozoa</taxon>
        <taxon>Arthropoda</taxon>
        <taxon>Hexapoda</taxon>
        <taxon>Insecta</taxon>
        <taxon>Pterygota</taxon>
        <taxon>Neoptera</taxon>
        <taxon>Endopterygota</taxon>
        <taxon>Coleoptera</taxon>
        <taxon>Polyphaga</taxon>
        <taxon>Cucujiformia</taxon>
        <taxon>Curculionidae</taxon>
        <taxon>Dryophthorinae</taxon>
        <taxon>Rhynchophorus</taxon>
    </lineage>
</organism>
<comment type="caution">
    <text evidence="1">The sequence shown here is derived from an EMBL/GenBank/DDBJ whole genome shotgun (WGS) entry which is preliminary data.</text>
</comment>
<protein>
    <submittedName>
        <fullName evidence="1">Uncharacterized protein</fullName>
    </submittedName>
</protein>
<name>A0A834IU68_RHYFE</name>
<evidence type="ECO:0000313" key="2">
    <source>
        <dbReference type="Proteomes" id="UP000625711"/>
    </source>
</evidence>